<dbReference type="GO" id="GO:0016757">
    <property type="term" value="F:glycosyltransferase activity"/>
    <property type="evidence" value="ECO:0007669"/>
    <property type="project" value="UniProtKB-KW"/>
</dbReference>
<dbReference type="InterPro" id="IPR028098">
    <property type="entry name" value="Glyco_trans_4-like_N"/>
</dbReference>
<accession>A0ABV6DR77</accession>
<dbReference type="RefSeq" id="WP_377472603.1">
    <property type="nucleotide sequence ID" value="NZ_JBHLWN010000082.1"/>
</dbReference>
<feature type="domain" description="Glycosyl transferase family 1" evidence="1">
    <location>
        <begin position="197"/>
        <end position="342"/>
    </location>
</feature>
<dbReference type="Pfam" id="PF00534">
    <property type="entry name" value="Glycos_transf_1"/>
    <property type="match status" value="1"/>
</dbReference>
<name>A0ABV6DR77_9BACL</name>
<evidence type="ECO:0000259" key="2">
    <source>
        <dbReference type="Pfam" id="PF13439"/>
    </source>
</evidence>
<evidence type="ECO:0000259" key="1">
    <source>
        <dbReference type="Pfam" id="PF00534"/>
    </source>
</evidence>
<evidence type="ECO:0000313" key="4">
    <source>
        <dbReference type="Proteomes" id="UP001589776"/>
    </source>
</evidence>
<keyword evidence="3" id="KW-0808">Transferase</keyword>
<dbReference type="Gene3D" id="3.40.50.2000">
    <property type="entry name" value="Glycogen Phosphorylase B"/>
    <property type="match status" value="2"/>
</dbReference>
<dbReference type="PANTHER" id="PTHR12526:SF630">
    <property type="entry name" value="GLYCOSYLTRANSFERASE"/>
    <property type="match status" value="1"/>
</dbReference>
<keyword evidence="4" id="KW-1185">Reference proteome</keyword>
<dbReference type="PANTHER" id="PTHR12526">
    <property type="entry name" value="GLYCOSYLTRANSFERASE"/>
    <property type="match status" value="1"/>
</dbReference>
<dbReference type="Proteomes" id="UP001589776">
    <property type="component" value="Unassembled WGS sequence"/>
</dbReference>
<proteinExistence type="predicted"/>
<dbReference type="InterPro" id="IPR001296">
    <property type="entry name" value="Glyco_trans_1"/>
</dbReference>
<dbReference type="Pfam" id="PF13439">
    <property type="entry name" value="Glyco_transf_4"/>
    <property type="match status" value="1"/>
</dbReference>
<comment type="caution">
    <text evidence="3">The sequence shown here is derived from an EMBL/GenBank/DDBJ whole genome shotgun (WGS) entry which is preliminary data.</text>
</comment>
<dbReference type="EMBL" id="JBHLWN010000082">
    <property type="protein sequence ID" value="MFC0215159.1"/>
    <property type="molecule type" value="Genomic_DNA"/>
</dbReference>
<reference evidence="3 4" key="1">
    <citation type="submission" date="2024-09" db="EMBL/GenBank/DDBJ databases">
        <authorList>
            <person name="Sun Q."/>
            <person name="Mori K."/>
        </authorList>
    </citation>
    <scope>NUCLEOTIDE SEQUENCE [LARGE SCALE GENOMIC DNA]</scope>
    <source>
        <strain evidence="3 4">CCM 7759</strain>
    </source>
</reference>
<keyword evidence="3" id="KW-0328">Glycosyltransferase</keyword>
<dbReference type="EC" id="2.4.-.-" evidence="3"/>
<feature type="domain" description="Glycosyltransferase subfamily 4-like N-terminal" evidence="2">
    <location>
        <begin position="13"/>
        <end position="185"/>
    </location>
</feature>
<sequence length="379" mass="40776">MRIYFYTGYLSRGGLETVLAITANELAKRGHDVRVLCAGVLPGSPEAYFRSLPCFVDCSLEVGDAYPERQAGPSGTPGTAVFSAASPGSEILPVLQLQSILQKLPEPDVIVAVHMPLTNAIARSAAKRLARRTPIVSWIHNPLNRLASPGAIRYADAHLAISSGIGRQLEQLMPDKPVTIVHNPIPDGGGTKIQRAGRPTFLYMGRLDNEQKRLDVMLQAFGQLRGLDWRLDVYGSSLGDNGREEEALTHMAAGLGIAGNIRWHGWVSSPWNAVQEATALLLTSDYEGFPMVLGEALARGLPVIASRCDTGPEDLVLPGVNGYLFQPGQPHDLAELLRAVIYGELSLPSAEVCAASVSQFAVSQVIDKFEQALRLAANP</sequence>
<organism evidence="3 4">
    <name type="scientific">Paenibacillus chartarius</name>
    <dbReference type="NCBI Taxonomy" id="747481"/>
    <lineage>
        <taxon>Bacteria</taxon>
        <taxon>Bacillati</taxon>
        <taxon>Bacillota</taxon>
        <taxon>Bacilli</taxon>
        <taxon>Bacillales</taxon>
        <taxon>Paenibacillaceae</taxon>
        <taxon>Paenibacillus</taxon>
    </lineage>
</organism>
<gene>
    <name evidence="3" type="ORF">ACFFK0_22440</name>
</gene>
<evidence type="ECO:0000313" key="3">
    <source>
        <dbReference type="EMBL" id="MFC0215159.1"/>
    </source>
</evidence>
<dbReference type="CDD" id="cd03811">
    <property type="entry name" value="GT4_GT28_WabH-like"/>
    <property type="match status" value="1"/>
</dbReference>
<protein>
    <submittedName>
        <fullName evidence="3">Glycosyltransferase</fullName>
        <ecNumber evidence="3">2.4.-.-</ecNumber>
    </submittedName>
</protein>
<dbReference type="SUPFAM" id="SSF53756">
    <property type="entry name" value="UDP-Glycosyltransferase/glycogen phosphorylase"/>
    <property type="match status" value="1"/>
</dbReference>